<dbReference type="InterPro" id="IPR000281">
    <property type="entry name" value="HTH_RpiR"/>
</dbReference>
<evidence type="ECO:0000256" key="1">
    <source>
        <dbReference type="ARBA" id="ARBA00023015"/>
    </source>
</evidence>
<dbReference type="AlphaFoldDB" id="A0A1V4SV71"/>
<dbReference type="Pfam" id="PF01418">
    <property type="entry name" value="HTH_6"/>
    <property type="match status" value="1"/>
</dbReference>
<dbReference type="GO" id="GO:0097367">
    <property type="term" value="F:carbohydrate derivative binding"/>
    <property type="evidence" value="ECO:0007669"/>
    <property type="project" value="InterPro"/>
</dbReference>
<dbReference type="OrthoDB" id="6590756at2"/>
<accession>A0A1V4SV71</accession>
<evidence type="ECO:0000256" key="2">
    <source>
        <dbReference type="ARBA" id="ARBA00023125"/>
    </source>
</evidence>
<evidence type="ECO:0000313" key="6">
    <source>
        <dbReference type="EMBL" id="OPX47383.1"/>
    </source>
</evidence>
<dbReference type="GO" id="GO:0003677">
    <property type="term" value="F:DNA binding"/>
    <property type="evidence" value="ECO:0007669"/>
    <property type="project" value="UniProtKB-KW"/>
</dbReference>
<dbReference type="InterPro" id="IPR001347">
    <property type="entry name" value="SIS_dom"/>
</dbReference>
<protein>
    <submittedName>
        <fullName evidence="6">HTH-type transcriptional regulator GlvR</fullName>
    </submittedName>
</protein>
<dbReference type="PANTHER" id="PTHR30514">
    <property type="entry name" value="GLUCOKINASE"/>
    <property type="match status" value="1"/>
</dbReference>
<dbReference type="InterPro" id="IPR046348">
    <property type="entry name" value="SIS_dom_sf"/>
</dbReference>
<dbReference type="PANTHER" id="PTHR30514:SF21">
    <property type="entry name" value="RPIR-FAMILY TRANSCRIPTIONAL REGULATOR"/>
    <property type="match status" value="1"/>
</dbReference>
<dbReference type="Pfam" id="PF01380">
    <property type="entry name" value="SIS"/>
    <property type="match status" value="1"/>
</dbReference>
<proteinExistence type="predicted"/>
<dbReference type="GO" id="GO:0003700">
    <property type="term" value="F:DNA-binding transcription factor activity"/>
    <property type="evidence" value="ECO:0007669"/>
    <property type="project" value="InterPro"/>
</dbReference>
<dbReference type="CDD" id="cd05013">
    <property type="entry name" value="SIS_RpiR"/>
    <property type="match status" value="1"/>
</dbReference>
<reference evidence="6 7" key="1">
    <citation type="submission" date="2016-02" db="EMBL/GenBank/DDBJ databases">
        <title>Genome sequence of Clostridium thermobutyricum DSM 4928.</title>
        <authorList>
            <person name="Poehlein A."/>
            <person name="Daniel R."/>
        </authorList>
    </citation>
    <scope>NUCLEOTIDE SEQUENCE [LARGE SCALE GENOMIC DNA]</scope>
    <source>
        <strain evidence="6 7">DSM 4928</strain>
    </source>
</reference>
<dbReference type="Proteomes" id="UP000191448">
    <property type="component" value="Unassembled WGS sequence"/>
</dbReference>
<name>A0A1V4SV71_9CLOT</name>
<gene>
    <name evidence="6" type="primary">glvR_1</name>
    <name evidence="6" type="ORF">CLTHE_19460</name>
</gene>
<evidence type="ECO:0000313" key="7">
    <source>
        <dbReference type="Proteomes" id="UP000191448"/>
    </source>
</evidence>
<evidence type="ECO:0000259" key="5">
    <source>
        <dbReference type="PROSITE" id="PS51464"/>
    </source>
</evidence>
<comment type="caution">
    <text evidence="6">The sequence shown here is derived from an EMBL/GenBank/DDBJ whole genome shotgun (WGS) entry which is preliminary data.</text>
</comment>
<dbReference type="EMBL" id="LTAY01000048">
    <property type="protein sequence ID" value="OPX47383.1"/>
    <property type="molecule type" value="Genomic_DNA"/>
</dbReference>
<evidence type="ECO:0000256" key="3">
    <source>
        <dbReference type="ARBA" id="ARBA00023163"/>
    </source>
</evidence>
<feature type="domain" description="HTH rpiR-type" evidence="4">
    <location>
        <begin position="3"/>
        <end position="79"/>
    </location>
</feature>
<keyword evidence="3" id="KW-0804">Transcription</keyword>
<dbReference type="InterPro" id="IPR009057">
    <property type="entry name" value="Homeodomain-like_sf"/>
</dbReference>
<evidence type="ECO:0000259" key="4">
    <source>
        <dbReference type="PROSITE" id="PS51071"/>
    </source>
</evidence>
<dbReference type="InterPro" id="IPR047640">
    <property type="entry name" value="RpiR-like"/>
</dbReference>
<dbReference type="SUPFAM" id="SSF53697">
    <property type="entry name" value="SIS domain"/>
    <property type="match status" value="1"/>
</dbReference>
<dbReference type="Gene3D" id="1.10.10.10">
    <property type="entry name" value="Winged helix-like DNA-binding domain superfamily/Winged helix DNA-binding domain"/>
    <property type="match status" value="1"/>
</dbReference>
<dbReference type="Gene3D" id="3.40.50.10490">
    <property type="entry name" value="Glucose-6-phosphate isomerase like protein, domain 1"/>
    <property type="match status" value="1"/>
</dbReference>
<organism evidence="6 7">
    <name type="scientific">Clostridium thermobutyricum DSM 4928</name>
    <dbReference type="NCBI Taxonomy" id="1121339"/>
    <lineage>
        <taxon>Bacteria</taxon>
        <taxon>Bacillati</taxon>
        <taxon>Bacillota</taxon>
        <taxon>Clostridia</taxon>
        <taxon>Eubacteriales</taxon>
        <taxon>Clostridiaceae</taxon>
        <taxon>Clostridium</taxon>
    </lineage>
</organism>
<dbReference type="SUPFAM" id="SSF46689">
    <property type="entry name" value="Homeodomain-like"/>
    <property type="match status" value="1"/>
</dbReference>
<dbReference type="GO" id="GO:1901135">
    <property type="term" value="P:carbohydrate derivative metabolic process"/>
    <property type="evidence" value="ECO:0007669"/>
    <property type="project" value="InterPro"/>
</dbReference>
<sequence>MNNAFHVGRIFKNQNLSESEIQILEHIFDNPEKIKKEGIRQLAKTHFTSTTSIIRLAKKLGYSGYNELIFDIKKMTSNLEINTKKNENDFSWASKCPLSNLNELSKKYLTKDKYIYLYGEGFCEFVTGYIHRKLLVKKYKVLLLHGLEIPIVHEKEHNPTLIIISKSGENFSCIKKIEQLSALGGDIISITSNLNSGIGRISDVSLSIPVNHIADNKNECFTTFYGDSINLLEHLFAI</sequence>
<dbReference type="InterPro" id="IPR036388">
    <property type="entry name" value="WH-like_DNA-bd_sf"/>
</dbReference>
<keyword evidence="1" id="KW-0805">Transcription regulation</keyword>
<dbReference type="PROSITE" id="PS51464">
    <property type="entry name" value="SIS"/>
    <property type="match status" value="1"/>
</dbReference>
<dbReference type="RefSeq" id="WP_080023143.1">
    <property type="nucleotide sequence ID" value="NZ_LTAY01000048.1"/>
</dbReference>
<dbReference type="PROSITE" id="PS51071">
    <property type="entry name" value="HTH_RPIR"/>
    <property type="match status" value="1"/>
</dbReference>
<dbReference type="InterPro" id="IPR035472">
    <property type="entry name" value="RpiR-like_SIS"/>
</dbReference>
<feature type="domain" description="SIS" evidence="5">
    <location>
        <begin position="104"/>
        <end position="238"/>
    </location>
</feature>
<keyword evidence="2" id="KW-0238">DNA-binding</keyword>